<dbReference type="InterPro" id="IPR044831">
    <property type="entry name" value="Ccp1-like"/>
</dbReference>
<dbReference type="Gene3D" id="1.10.420.10">
    <property type="entry name" value="Peroxidase, domain 2"/>
    <property type="match status" value="1"/>
</dbReference>
<dbReference type="Proteomes" id="UP001516023">
    <property type="component" value="Unassembled WGS sequence"/>
</dbReference>
<dbReference type="InterPro" id="IPR002016">
    <property type="entry name" value="Haem_peroxidase"/>
</dbReference>
<evidence type="ECO:0000256" key="7">
    <source>
        <dbReference type="SAM" id="MobiDB-lite"/>
    </source>
</evidence>
<proteinExistence type="inferred from homology"/>
<feature type="region of interest" description="Disordered" evidence="7">
    <location>
        <begin position="88"/>
        <end position="117"/>
    </location>
</feature>
<accession>A0ABD3PVM0</accession>
<dbReference type="EMBL" id="JABMIG020000116">
    <property type="protein sequence ID" value="KAL3791271.1"/>
    <property type="molecule type" value="Genomic_DNA"/>
</dbReference>
<comment type="similarity">
    <text evidence="6">Belongs to the peroxidase family.</text>
</comment>
<evidence type="ECO:0000256" key="1">
    <source>
        <dbReference type="ARBA" id="ARBA00022559"/>
    </source>
</evidence>
<dbReference type="PROSITE" id="PS00436">
    <property type="entry name" value="PEROXIDASE_2"/>
    <property type="match status" value="1"/>
</dbReference>
<keyword evidence="3" id="KW-0479">Metal-binding</keyword>
<dbReference type="Pfam" id="PF00141">
    <property type="entry name" value="peroxidase"/>
    <property type="match status" value="1"/>
</dbReference>
<keyword evidence="10" id="KW-1185">Reference proteome</keyword>
<organism evidence="9 10">
    <name type="scientific">Cyclotella cryptica</name>
    <dbReference type="NCBI Taxonomy" id="29204"/>
    <lineage>
        <taxon>Eukaryota</taxon>
        <taxon>Sar</taxon>
        <taxon>Stramenopiles</taxon>
        <taxon>Ochrophyta</taxon>
        <taxon>Bacillariophyta</taxon>
        <taxon>Coscinodiscophyceae</taxon>
        <taxon>Thalassiosirophycidae</taxon>
        <taxon>Stephanodiscales</taxon>
        <taxon>Stephanodiscaceae</taxon>
        <taxon>Cyclotella</taxon>
    </lineage>
</organism>
<dbReference type="PROSITE" id="PS50873">
    <property type="entry name" value="PEROXIDASE_4"/>
    <property type="match status" value="1"/>
</dbReference>
<dbReference type="GO" id="GO:0046872">
    <property type="term" value="F:metal ion binding"/>
    <property type="evidence" value="ECO:0007669"/>
    <property type="project" value="UniProtKB-KW"/>
</dbReference>
<evidence type="ECO:0000313" key="10">
    <source>
        <dbReference type="Proteomes" id="UP001516023"/>
    </source>
</evidence>
<dbReference type="SUPFAM" id="SSF48113">
    <property type="entry name" value="Heme-dependent peroxidases"/>
    <property type="match status" value="1"/>
</dbReference>
<gene>
    <name evidence="9" type="ORF">HJC23_000888</name>
</gene>
<dbReference type="InterPro" id="IPR002207">
    <property type="entry name" value="Peroxidase_I"/>
</dbReference>
<name>A0ABD3PVM0_9STRA</name>
<comment type="caution">
    <text evidence="9">The sequence shown here is derived from an EMBL/GenBank/DDBJ whole genome shotgun (WGS) entry which is preliminary data.</text>
</comment>
<evidence type="ECO:0000313" key="9">
    <source>
        <dbReference type="EMBL" id="KAL3791271.1"/>
    </source>
</evidence>
<dbReference type="PANTHER" id="PTHR31356:SF36">
    <property type="entry name" value="L-ASCORBATE PEROXIDASE 3"/>
    <property type="match status" value="1"/>
</dbReference>
<feature type="domain" description="Plant heme peroxidase family profile" evidence="8">
    <location>
        <begin position="186"/>
        <end position="432"/>
    </location>
</feature>
<keyword evidence="2" id="KW-0349">Heme</keyword>
<protein>
    <recommendedName>
        <fullName evidence="8">Plant heme peroxidase family profile domain-containing protein</fullName>
    </recommendedName>
</protein>
<evidence type="ECO:0000256" key="2">
    <source>
        <dbReference type="ARBA" id="ARBA00022617"/>
    </source>
</evidence>
<dbReference type="Gene3D" id="1.10.520.10">
    <property type="match status" value="1"/>
</dbReference>
<dbReference type="PANTHER" id="PTHR31356">
    <property type="entry name" value="THYLAKOID LUMENAL 29 KDA PROTEIN, CHLOROPLASTIC-RELATED"/>
    <property type="match status" value="1"/>
</dbReference>
<evidence type="ECO:0000256" key="4">
    <source>
        <dbReference type="ARBA" id="ARBA00023002"/>
    </source>
</evidence>
<dbReference type="GO" id="GO:0004601">
    <property type="term" value="F:peroxidase activity"/>
    <property type="evidence" value="ECO:0007669"/>
    <property type="project" value="UniProtKB-KW"/>
</dbReference>
<evidence type="ECO:0000256" key="5">
    <source>
        <dbReference type="ARBA" id="ARBA00023004"/>
    </source>
</evidence>
<reference evidence="9 10" key="1">
    <citation type="journal article" date="2020" name="G3 (Bethesda)">
        <title>Improved Reference Genome for Cyclotella cryptica CCMP332, a Model for Cell Wall Morphogenesis, Salinity Adaptation, and Lipid Production in Diatoms (Bacillariophyta).</title>
        <authorList>
            <person name="Roberts W.R."/>
            <person name="Downey K.M."/>
            <person name="Ruck E.C."/>
            <person name="Traller J.C."/>
            <person name="Alverson A.J."/>
        </authorList>
    </citation>
    <scope>NUCLEOTIDE SEQUENCE [LARGE SCALE GENOMIC DNA]</scope>
    <source>
        <strain evidence="9 10">CCMP332</strain>
    </source>
</reference>
<evidence type="ECO:0000256" key="6">
    <source>
        <dbReference type="RuleBase" id="RU004241"/>
    </source>
</evidence>
<evidence type="ECO:0000256" key="3">
    <source>
        <dbReference type="ARBA" id="ARBA00022723"/>
    </source>
</evidence>
<dbReference type="InterPro" id="IPR019794">
    <property type="entry name" value="Peroxidases_AS"/>
</dbReference>
<dbReference type="AlphaFoldDB" id="A0ABD3PVM0"/>
<evidence type="ECO:0000259" key="8">
    <source>
        <dbReference type="PROSITE" id="PS50873"/>
    </source>
</evidence>
<keyword evidence="1" id="KW-0575">Peroxidase</keyword>
<sequence length="432" mass="47484">MCINNMTKNPKTSSLLSNSTSVHCTRSVQQYCTNLHQTSNHTTETKRVSSIKSPTMNLLFLSAAFIGTDAFVPTTSVPRLSSTSLNNYARTKWSPNSPAPTATTSFSPFSPATAPQTSSVPYDAIRAELKSMMDNPSWDDGSLAPILIRLAWHSSGTYDAATGTGGSNGAGMRFKTEAADPENAGLEVARAFLEPVKRKFPSISYSDLWILAAYVGLEHTGGPVIEFHPGRVDHVDESYWANMSYGRLPAAEKYCCPHLDDSNAAASLDASTGSVKGWEGLCTHVRNEVFYRMGFNDQEIVALLCGGHVYGRCHPNFSGYAGPWVEHPTRFSNEYAADMIEDEWTLVSHGDTWLDAQGAAELRPAPGRRQFVNKVPGKIDDEPNQMMLLSDMVLAWDPTFRRYLEVYAADEEKLKDDFGKAFKKLTELGCGF</sequence>
<keyword evidence="5" id="KW-0408">Iron</keyword>
<dbReference type="PRINTS" id="PR00459">
    <property type="entry name" value="ASPEROXIDASE"/>
</dbReference>
<dbReference type="InterPro" id="IPR010255">
    <property type="entry name" value="Haem_peroxidase_sf"/>
</dbReference>
<keyword evidence="4" id="KW-0560">Oxidoreductase</keyword>
<dbReference type="PRINTS" id="PR00458">
    <property type="entry name" value="PEROXIDASE"/>
</dbReference>